<dbReference type="InterPro" id="IPR000198">
    <property type="entry name" value="RhoGAP_dom"/>
</dbReference>
<dbReference type="GO" id="GO:0007165">
    <property type="term" value="P:signal transduction"/>
    <property type="evidence" value="ECO:0007669"/>
    <property type="project" value="InterPro"/>
</dbReference>
<comment type="caution">
    <text evidence="3">The sequence shown here is derived from an EMBL/GenBank/DDBJ whole genome shotgun (WGS) entry which is preliminary data.</text>
</comment>
<dbReference type="PANTHER" id="PTHR23176">
    <property type="entry name" value="RHO/RAC/CDC GTPASE-ACTIVATING PROTEIN"/>
    <property type="match status" value="1"/>
</dbReference>
<dbReference type="VEuPathDB" id="TrichDB:TRFO_28248"/>
<name>A0A1J4K3E7_9EUKA</name>
<dbReference type="SMART" id="SM00324">
    <property type="entry name" value="RhoGAP"/>
    <property type="match status" value="1"/>
</dbReference>
<dbReference type="CDD" id="cd00159">
    <property type="entry name" value="RhoGAP"/>
    <property type="match status" value="1"/>
</dbReference>
<evidence type="ECO:0000313" key="4">
    <source>
        <dbReference type="Proteomes" id="UP000179807"/>
    </source>
</evidence>
<dbReference type="SUPFAM" id="SSF48350">
    <property type="entry name" value="GTPase activation domain, GAP"/>
    <property type="match status" value="1"/>
</dbReference>
<feature type="domain" description="Rho-GAP" evidence="2">
    <location>
        <begin position="6"/>
        <end position="180"/>
    </location>
</feature>
<dbReference type="InterPro" id="IPR008936">
    <property type="entry name" value="Rho_GTPase_activation_prot"/>
</dbReference>
<dbReference type="GeneID" id="94840766"/>
<sequence length="270" mass="30942">MPYFDQPLSNIALNASFVVPSFLEDCFEFVIEHADVEGIFRVPGNDTEVKRLISIIDATGNVEIHPNTYVFNICNVISRFIKRIPEHLLIDKNVSQWKGDLTLEQVQKKINDLPVLNRAFLSRIFAFFITIASHSKSNLMGVSNLSKILSAVLIEDKKDPYWLLKPEVVAYFFTDYHKIFNSMPGLTSDGQFMTKDEFQNSVGDIFNAFFCQSYANHKPEISAVKQEKQKKMCRIIETSKVTWDEMFTILLHPDPNRLNDNSDAHLTPIS</sequence>
<dbReference type="AlphaFoldDB" id="A0A1J4K3E7"/>
<dbReference type="RefSeq" id="XP_068357404.1">
    <property type="nucleotide sequence ID" value="XM_068506062.1"/>
</dbReference>
<evidence type="ECO:0000313" key="3">
    <source>
        <dbReference type="EMBL" id="OHT04268.1"/>
    </source>
</evidence>
<dbReference type="GO" id="GO:0005096">
    <property type="term" value="F:GTPase activator activity"/>
    <property type="evidence" value="ECO:0007669"/>
    <property type="project" value="UniProtKB-KW"/>
</dbReference>
<dbReference type="EMBL" id="MLAK01000799">
    <property type="protein sequence ID" value="OHT04268.1"/>
    <property type="molecule type" value="Genomic_DNA"/>
</dbReference>
<dbReference type="Gene3D" id="1.10.555.10">
    <property type="entry name" value="Rho GTPase activation protein"/>
    <property type="match status" value="1"/>
</dbReference>
<proteinExistence type="predicted"/>
<dbReference type="OrthoDB" id="79452at2759"/>
<reference evidence="3" key="1">
    <citation type="submission" date="2016-10" db="EMBL/GenBank/DDBJ databases">
        <authorList>
            <person name="Benchimol M."/>
            <person name="Almeida L.G."/>
            <person name="Vasconcelos A.T."/>
            <person name="Perreira-Neves A."/>
            <person name="Rosa I.A."/>
            <person name="Tasca T."/>
            <person name="Bogo M.R."/>
            <person name="de Souza W."/>
        </authorList>
    </citation>
    <scope>NUCLEOTIDE SEQUENCE [LARGE SCALE GENOMIC DNA]</scope>
    <source>
        <strain evidence="3">K</strain>
    </source>
</reference>
<dbReference type="PROSITE" id="PS50238">
    <property type="entry name" value="RHOGAP"/>
    <property type="match status" value="1"/>
</dbReference>
<dbReference type="GO" id="GO:0005737">
    <property type="term" value="C:cytoplasm"/>
    <property type="evidence" value="ECO:0007669"/>
    <property type="project" value="TreeGrafter"/>
</dbReference>
<dbReference type="Pfam" id="PF00620">
    <property type="entry name" value="RhoGAP"/>
    <property type="match status" value="1"/>
</dbReference>
<dbReference type="InterPro" id="IPR050729">
    <property type="entry name" value="Rho-GAP"/>
</dbReference>
<accession>A0A1J4K3E7</accession>
<protein>
    <submittedName>
        <fullName evidence="3">RhoGAP domain containing protein</fullName>
    </submittedName>
</protein>
<keyword evidence="4" id="KW-1185">Reference proteome</keyword>
<dbReference type="PANTHER" id="PTHR23176:SF129">
    <property type="entry name" value="RHO GTPASE ACTIVATING PROTEIN AT 16F, ISOFORM E-RELATED"/>
    <property type="match status" value="1"/>
</dbReference>
<dbReference type="Proteomes" id="UP000179807">
    <property type="component" value="Unassembled WGS sequence"/>
</dbReference>
<gene>
    <name evidence="3" type="ORF">TRFO_28248</name>
</gene>
<evidence type="ECO:0000256" key="1">
    <source>
        <dbReference type="ARBA" id="ARBA00022468"/>
    </source>
</evidence>
<evidence type="ECO:0000259" key="2">
    <source>
        <dbReference type="PROSITE" id="PS50238"/>
    </source>
</evidence>
<organism evidence="3 4">
    <name type="scientific">Tritrichomonas foetus</name>
    <dbReference type="NCBI Taxonomy" id="1144522"/>
    <lineage>
        <taxon>Eukaryota</taxon>
        <taxon>Metamonada</taxon>
        <taxon>Parabasalia</taxon>
        <taxon>Tritrichomonadida</taxon>
        <taxon>Tritrichomonadidae</taxon>
        <taxon>Tritrichomonas</taxon>
    </lineage>
</organism>
<keyword evidence="1" id="KW-0343">GTPase activation</keyword>